<proteinExistence type="predicted"/>
<evidence type="ECO:0000313" key="2">
    <source>
        <dbReference type="EMBL" id="CAA9428984.1"/>
    </source>
</evidence>
<dbReference type="AlphaFoldDB" id="A0A6J4PZF9"/>
<dbReference type="EMBL" id="CADCUV010000146">
    <property type="protein sequence ID" value="CAA9428984.1"/>
    <property type="molecule type" value="Genomic_DNA"/>
</dbReference>
<accession>A0A6J4PZF9</accession>
<evidence type="ECO:0000256" key="1">
    <source>
        <dbReference type="SAM" id="MobiDB-lite"/>
    </source>
</evidence>
<organism evidence="2">
    <name type="scientific">uncultured Rubrobacteraceae bacterium</name>
    <dbReference type="NCBI Taxonomy" id="349277"/>
    <lineage>
        <taxon>Bacteria</taxon>
        <taxon>Bacillati</taxon>
        <taxon>Actinomycetota</taxon>
        <taxon>Rubrobacteria</taxon>
        <taxon>Rubrobacterales</taxon>
        <taxon>Rubrobacteraceae</taxon>
        <taxon>environmental samples</taxon>
    </lineage>
</organism>
<feature type="compositionally biased region" description="Basic residues" evidence="1">
    <location>
        <begin position="16"/>
        <end position="32"/>
    </location>
</feature>
<name>A0A6J4PZF9_9ACTN</name>
<reference evidence="2" key="1">
    <citation type="submission" date="2020-02" db="EMBL/GenBank/DDBJ databases">
        <authorList>
            <person name="Meier V. D."/>
        </authorList>
    </citation>
    <scope>NUCLEOTIDE SEQUENCE</scope>
    <source>
        <strain evidence="2">AVDCRST_MAG22</strain>
    </source>
</reference>
<sequence length="141" mass="16415">MIRTPIKSSRTSPAAPRRRSYLNPFGRKHHKMTRPGLRNLARARSEALMDLVRRREACRPRNDAIIKNHEYPHRRVTLHDIETRKIYLADYGAEISDLREQFAARGIRSQPLDRYLASPENEADLRTISTALLEMAARLEK</sequence>
<gene>
    <name evidence="2" type="ORF">AVDCRST_MAG22-3122</name>
</gene>
<protein>
    <submittedName>
        <fullName evidence="2">Uncharacterized protein</fullName>
    </submittedName>
</protein>
<feature type="region of interest" description="Disordered" evidence="1">
    <location>
        <begin position="1"/>
        <end position="32"/>
    </location>
</feature>